<keyword evidence="6 9" id="KW-0560">Oxidoreductase</keyword>
<sequence>MKKEKTIAILGIGGVGGFIGAKLLLHRGDVDFRLIFIARGNSYERIHSNGLHFSSNTFDGHLFPDSLQLSGAAKGPYDLVLVATKSPSLKAAIAENSALFSEKTLVIPLQNMVDASSQIKPLVNGAEVLDSCIYLISNVQEPGHVKHLGGPGKIVCGIPESDNHQWVFEALRSAQIPVIQTSNPEDYLWRKFLFISSLAALTAAYEVNFGQIRADPKLMQIWSNLMEELAELARSQEIELSEADIEDARSLMGQFPEDARSSFQLDVASGHFGEKRTLIDEVIEKSLYRGLNPETFELMEGLISQNIRKAAGL</sequence>
<name>A0A1M7LH32_9BACT</name>
<feature type="domain" description="Ketopantoate reductase N-terminal" evidence="11">
    <location>
        <begin position="7"/>
        <end position="157"/>
    </location>
</feature>
<dbReference type="AlphaFoldDB" id="A0A1M7LH32"/>
<dbReference type="Gene3D" id="1.10.1040.10">
    <property type="entry name" value="N-(1-d-carboxylethyl)-l-norvaline Dehydrogenase, domain 2"/>
    <property type="match status" value="1"/>
</dbReference>
<evidence type="ECO:0000256" key="6">
    <source>
        <dbReference type="ARBA" id="ARBA00023002"/>
    </source>
</evidence>
<evidence type="ECO:0000313" key="14">
    <source>
        <dbReference type="Proteomes" id="UP000184513"/>
    </source>
</evidence>
<dbReference type="InterPro" id="IPR003710">
    <property type="entry name" value="ApbA"/>
</dbReference>
<evidence type="ECO:0000313" key="13">
    <source>
        <dbReference type="EMBL" id="SHM77469.1"/>
    </source>
</evidence>
<dbReference type="Proteomes" id="UP000184513">
    <property type="component" value="Unassembled WGS sequence"/>
</dbReference>
<dbReference type="SUPFAM" id="SSF48179">
    <property type="entry name" value="6-phosphogluconate dehydrogenase C-terminal domain-like"/>
    <property type="match status" value="1"/>
</dbReference>
<evidence type="ECO:0000256" key="3">
    <source>
        <dbReference type="ARBA" id="ARBA00013014"/>
    </source>
</evidence>
<dbReference type="Pfam" id="PF08546">
    <property type="entry name" value="ApbA_C"/>
    <property type="match status" value="1"/>
</dbReference>
<accession>A0A1M7LH32</accession>
<comment type="catalytic activity">
    <reaction evidence="8 9">
        <text>(R)-pantoate + NADP(+) = 2-dehydropantoate + NADPH + H(+)</text>
        <dbReference type="Rhea" id="RHEA:16233"/>
        <dbReference type="ChEBI" id="CHEBI:11561"/>
        <dbReference type="ChEBI" id="CHEBI:15378"/>
        <dbReference type="ChEBI" id="CHEBI:15980"/>
        <dbReference type="ChEBI" id="CHEBI:57783"/>
        <dbReference type="ChEBI" id="CHEBI:58349"/>
        <dbReference type="EC" id="1.1.1.169"/>
    </reaction>
</comment>
<dbReference type="PANTHER" id="PTHR21708:SF26">
    <property type="entry name" value="2-DEHYDROPANTOATE 2-REDUCTASE"/>
    <property type="match status" value="1"/>
</dbReference>
<dbReference type="EC" id="1.1.1.169" evidence="3 9"/>
<evidence type="ECO:0000256" key="4">
    <source>
        <dbReference type="ARBA" id="ARBA00019465"/>
    </source>
</evidence>
<keyword evidence="5 9" id="KW-0521">NADP</keyword>
<proteinExistence type="inferred from homology"/>
<organism evidence="13 14">
    <name type="scientific">Cyclobacterium lianum</name>
    <dbReference type="NCBI Taxonomy" id="388280"/>
    <lineage>
        <taxon>Bacteria</taxon>
        <taxon>Pseudomonadati</taxon>
        <taxon>Bacteroidota</taxon>
        <taxon>Cytophagia</taxon>
        <taxon>Cytophagales</taxon>
        <taxon>Cyclobacteriaceae</taxon>
        <taxon>Cyclobacterium</taxon>
    </lineage>
</organism>
<dbReference type="PANTHER" id="PTHR21708">
    <property type="entry name" value="PROBABLE 2-DEHYDROPANTOATE 2-REDUCTASE"/>
    <property type="match status" value="1"/>
</dbReference>
<dbReference type="InterPro" id="IPR013752">
    <property type="entry name" value="KPA_reductase"/>
</dbReference>
<comment type="similarity">
    <text evidence="2 9">Belongs to the ketopantoate reductase family.</text>
</comment>
<keyword evidence="10" id="KW-0472">Membrane</keyword>
<dbReference type="InterPro" id="IPR013332">
    <property type="entry name" value="KPR_N"/>
</dbReference>
<dbReference type="Pfam" id="PF02558">
    <property type="entry name" value="ApbA"/>
    <property type="match status" value="1"/>
</dbReference>
<feature type="domain" description="Ketopantoate reductase C-terminal" evidence="12">
    <location>
        <begin position="186"/>
        <end position="288"/>
    </location>
</feature>
<comment type="function">
    <text evidence="9">Catalyzes the NADPH-dependent reduction of ketopantoate into pantoic acid.</text>
</comment>
<keyword evidence="10" id="KW-0812">Transmembrane</keyword>
<evidence type="ECO:0000259" key="12">
    <source>
        <dbReference type="Pfam" id="PF08546"/>
    </source>
</evidence>
<keyword evidence="9" id="KW-0566">Pantothenate biosynthesis</keyword>
<evidence type="ECO:0000256" key="2">
    <source>
        <dbReference type="ARBA" id="ARBA00007870"/>
    </source>
</evidence>
<keyword evidence="14" id="KW-1185">Reference proteome</keyword>
<dbReference type="NCBIfam" id="TIGR00745">
    <property type="entry name" value="apbA_panE"/>
    <property type="match status" value="1"/>
</dbReference>
<gene>
    <name evidence="13" type="ORF">SAMN04488057_103282</name>
</gene>
<dbReference type="InterPro" id="IPR008927">
    <property type="entry name" value="6-PGluconate_DH-like_C_sf"/>
</dbReference>
<dbReference type="UniPathway" id="UPA00028">
    <property type="reaction ID" value="UER00004"/>
</dbReference>
<feature type="transmembrane region" description="Helical" evidence="10">
    <location>
        <begin position="6"/>
        <end position="25"/>
    </location>
</feature>
<evidence type="ECO:0000256" key="8">
    <source>
        <dbReference type="ARBA" id="ARBA00048793"/>
    </source>
</evidence>
<dbReference type="RefSeq" id="WP_073093716.1">
    <property type="nucleotide sequence ID" value="NZ_FRCY01000003.1"/>
</dbReference>
<keyword evidence="10" id="KW-1133">Transmembrane helix</keyword>
<dbReference type="InterPro" id="IPR051402">
    <property type="entry name" value="KPR-Related"/>
</dbReference>
<dbReference type="OrthoDB" id="9796561at2"/>
<protein>
    <recommendedName>
        <fullName evidence="4 9">2-dehydropantoate 2-reductase</fullName>
        <ecNumber evidence="3 9">1.1.1.169</ecNumber>
    </recommendedName>
    <alternativeName>
        <fullName evidence="7 9">Ketopantoate reductase</fullName>
    </alternativeName>
</protein>
<dbReference type="STRING" id="388280.SAMN04488057_103282"/>
<evidence type="ECO:0000256" key="5">
    <source>
        <dbReference type="ARBA" id="ARBA00022857"/>
    </source>
</evidence>
<evidence type="ECO:0000256" key="1">
    <source>
        <dbReference type="ARBA" id="ARBA00004994"/>
    </source>
</evidence>
<evidence type="ECO:0000256" key="9">
    <source>
        <dbReference type="RuleBase" id="RU362068"/>
    </source>
</evidence>
<dbReference type="EMBL" id="FRCY01000003">
    <property type="protein sequence ID" value="SHM77469.1"/>
    <property type="molecule type" value="Genomic_DNA"/>
</dbReference>
<reference evidence="13 14" key="1">
    <citation type="submission" date="2016-11" db="EMBL/GenBank/DDBJ databases">
        <authorList>
            <person name="Jaros S."/>
            <person name="Januszkiewicz K."/>
            <person name="Wedrychowicz H."/>
        </authorList>
    </citation>
    <scope>NUCLEOTIDE SEQUENCE [LARGE SCALE GENOMIC DNA]</scope>
    <source>
        <strain evidence="13 14">CGMCC 1.6102</strain>
    </source>
</reference>
<dbReference type="GO" id="GO:0015940">
    <property type="term" value="P:pantothenate biosynthetic process"/>
    <property type="evidence" value="ECO:0007669"/>
    <property type="project" value="UniProtKB-UniPathway"/>
</dbReference>
<evidence type="ECO:0000256" key="10">
    <source>
        <dbReference type="SAM" id="Phobius"/>
    </source>
</evidence>
<dbReference type="Gene3D" id="3.40.50.720">
    <property type="entry name" value="NAD(P)-binding Rossmann-like Domain"/>
    <property type="match status" value="1"/>
</dbReference>
<comment type="pathway">
    <text evidence="1 9">Cofactor biosynthesis; (R)-pantothenate biosynthesis; (R)-pantoate from 3-methyl-2-oxobutanoate: step 2/2.</text>
</comment>
<dbReference type="InterPro" id="IPR013328">
    <property type="entry name" value="6PGD_dom2"/>
</dbReference>
<dbReference type="GO" id="GO:0008677">
    <property type="term" value="F:2-dehydropantoate 2-reductase activity"/>
    <property type="evidence" value="ECO:0007669"/>
    <property type="project" value="UniProtKB-EC"/>
</dbReference>
<evidence type="ECO:0000259" key="11">
    <source>
        <dbReference type="Pfam" id="PF02558"/>
    </source>
</evidence>
<dbReference type="GO" id="GO:0005737">
    <property type="term" value="C:cytoplasm"/>
    <property type="evidence" value="ECO:0007669"/>
    <property type="project" value="TreeGrafter"/>
</dbReference>
<evidence type="ECO:0000256" key="7">
    <source>
        <dbReference type="ARBA" id="ARBA00032024"/>
    </source>
</evidence>